<proteinExistence type="predicted"/>
<keyword evidence="2" id="KW-0472">Membrane</keyword>
<dbReference type="InterPro" id="IPR012334">
    <property type="entry name" value="Pectin_lyas_fold"/>
</dbReference>
<dbReference type="RefSeq" id="WP_210056526.1">
    <property type="nucleotide sequence ID" value="NZ_BAAAMH010000029.1"/>
</dbReference>
<evidence type="ECO:0000256" key="2">
    <source>
        <dbReference type="SAM" id="Phobius"/>
    </source>
</evidence>
<evidence type="ECO:0000256" key="1">
    <source>
        <dbReference type="SAM" id="MobiDB-lite"/>
    </source>
</evidence>
<name>A0ABS4Z9H6_9ACTN</name>
<evidence type="ECO:0000313" key="4">
    <source>
        <dbReference type="EMBL" id="MBP2417708.1"/>
    </source>
</evidence>
<keyword evidence="5" id="KW-1185">Reference proteome</keyword>
<keyword evidence="2" id="KW-0812">Transmembrane</keyword>
<organism evidence="4 5">
    <name type="scientific">Microlunatus capsulatus</name>
    <dbReference type="NCBI Taxonomy" id="99117"/>
    <lineage>
        <taxon>Bacteria</taxon>
        <taxon>Bacillati</taxon>
        <taxon>Actinomycetota</taxon>
        <taxon>Actinomycetes</taxon>
        <taxon>Propionibacteriales</taxon>
        <taxon>Propionibacteriaceae</taxon>
        <taxon>Microlunatus</taxon>
    </lineage>
</organism>
<dbReference type="InterPro" id="IPR039448">
    <property type="entry name" value="Beta_helix"/>
</dbReference>
<accession>A0ABS4Z9H6</accession>
<dbReference type="SUPFAM" id="SSF51126">
    <property type="entry name" value="Pectin lyase-like"/>
    <property type="match status" value="1"/>
</dbReference>
<feature type="domain" description="Right handed beta helix" evidence="3">
    <location>
        <begin position="521"/>
        <end position="680"/>
    </location>
</feature>
<sequence length="855" mass="89969">MSSRAHQRWTRGSVVGLVVAALVLLLLLGVVLVDRRSRGGDATAEPTYRDGRVVISDTFERDLDTGWGEADSGGPYALTGATDFHVDGGTGLVRLPRASVGHLAALTRERPQDLTASVDVIAPAPVRRGSGVYVAMHLRTNGPFYYRPVLRFAPDRKVYLSLSRFDGSTEDQLVLATEKIVATGVRAGTRLTFTASVTGMTPVTVRAGVSAGAGEASGVEAVDASASRLAAGGSLALWAYVAGSSDADKVVGFDNLNVRQQVAETPGTADGTGSIGGGVVVPAGQDGTAGDDAPDDAAGRPTGSAPIGSTRYPVPDGALLVSRDAAAGGDGSAQAPFTRIQDAVDRAPAGGTVVVRAGSYHESVVLPIERTVNLQAYPGEPVWLDGSSVLKGWQRRGDVWEVRWTKTFDSSPTYTRGAPERDEPGWRFVNPAHPMAAHPEQVWVRGRPQTQVRTRAQVVEGTFFVDAGRERLVLGTDPAGATVRASTLSKGLTVVGRGDTVRGIGVRRYATSVWQLGAATVNNTGVRLSDMVFEDNATTGLSVFAADVTLRDLTASRNGLMGLHAHQADHLDVANVVATQNNLELFNRAPAAGGMKLTSSRHVRVEGSAFADNLGHGLWFDAASYDVDIVSSRAERNTGAGMVVEISSAVRLVDNVLVDNGVHGLWLIDTDRAEIANNTFARNDEANLVVVTDGRTPQNPGPGGTDERRPDGDGMPWVSQDVAIYNNVFSDGGEGCVVCLVDYTGKRSGEQLDVELDHNLYHLATARAHPVFASWPSAAGKPALYDDFAAYRTATGQDPASVLVVGGDRLVDRDGRVARSAAEDAADVPRALDTAADDAAAGAAPQRPRLGAWQR</sequence>
<dbReference type="Pfam" id="PF13229">
    <property type="entry name" value="Beta_helix"/>
    <property type="match status" value="1"/>
</dbReference>
<dbReference type="Gene3D" id="2.160.20.10">
    <property type="entry name" value="Single-stranded right-handed beta-helix, Pectin lyase-like"/>
    <property type="match status" value="2"/>
</dbReference>
<protein>
    <recommendedName>
        <fullName evidence="3">Right handed beta helix domain-containing protein</fullName>
    </recommendedName>
</protein>
<keyword evidence="2" id="KW-1133">Transmembrane helix</keyword>
<feature type="compositionally biased region" description="Low complexity" evidence="1">
    <location>
        <begin position="829"/>
        <end position="855"/>
    </location>
</feature>
<dbReference type="EMBL" id="JAGIOB010000001">
    <property type="protein sequence ID" value="MBP2417708.1"/>
    <property type="molecule type" value="Genomic_DNA"/>
</dbReference>
<feature type="region of interest" description="Disordered" evidence="1">
    <location>
        <begin position="692"/>
        <end position="713"/>
    </location>
</feature>
<dbReference type="InterPro" id="IPR011050">
    <property type="entry name" value="Pectin_lyase_fold/virulence"/>
</dbReference>
<dbReference type="Proteomes" id="UP000758168">
    <property type="component" value="Unassembled WGS sequence"/>
</dbReference>
<evidence type="ECO:0000259" key="3">
    <source>
        <dbReference type="Pfam" id="PF13229"/>
    </source>
</evidence>
<feature type="transmembrane region" description="Helical" evidence="2">
    <location>
        <begin position="12"/>
        <end position="33"/>
    </location>
</feature>
<feature type="compositionally biased region" description="Low complexity" evidence="1">
    <location>
        <begin position="280"/>
        <end position="291"/>
    </location>
</feature>
<dbReference type="SMART" id="SM00710">
    <property type="entry name" value="PbH1"/>
    <property type="match status" value="5"/>
</dbReference>
<feature type="region of interest" description="Disordered" evidence="1">
    <location>
        <begin position="264"/>
        <end position="311"/>
    </location>
</feature>
<dbReference type="InterPro" id="IPR006626">
    <property type="entry name" value="PbH1"/>
</dbReference>
<gene>
    <name evidence="4" type="ORF">JOF54_002630</name>
</gene>
<evidence type="ECO:0000313" key="5">
    <source>
        <dbReference type="Proteomes" id="UP000758168"/>
    </source>
</evidence>
<comment type="caution">
    <text evidence="4">The sequence shown here is derived from an EMBL/GenBank/DDBJ whole genome shotgun (WGS) entry which is preliminary data.</text>
</comment>
<reference evidence="4 5" key="1">
    <citation type="submission" date="2021-03" db="EMBL/GenBank/DDBJ databases">
        <title>Sequencing the genomes of 1000 actinobacteria strains.</title>
        <authorList>
            <person name="Klenk H.-P."/>
        </authorList>
    </citation>
    <scope>NUCLEOTIDE SEQUENCE [LARGE SCALE GENOMIC DNA]</scope>
    <source>
        <strain evidence="4 5">DSM 12936</strain>
    </source>
</reference>
<feature type="region of interest" description="Disordered" evidence="1">
    <location>
        <begin position="819"/>
        <end position="855"/>
    </location>
</feature>